<comment type="caution">
    <text evidence="8">The sequence shown here is derived from an EMBL/GenBank/DDBJ whole genome shotgun (WGS) entry which is preliminary data.</text>
</comment>
<dbReference type="SUPFAM" id="SSF58104">
    <property type="entry name" value="Methyl-accepting chemotaxis protein (MCP) signaling domain"/>
    <property type="match status" value="1"/>
</dbReference>
<sequence length="794" mass="86342">MKQLLGSLRINLKIWLGFGLVLSVLAVISSLTLVSLGGVQERVTDVVEARQPTLILSKELATQLQQSASALGFYLLSKEETHKTAYQQGLARVDKVIASLKQLPAIDKDTEALALVEAIDTDVQRFRALEAGLFEAAANSEKNFPGIAFANANINPITRTMAQLTSQMILSELDEESDEMRKQLLADIADLRYVWSNVMNGIRGYLAFRSESALTDMELYIQQADKLVVKITGYGDELTLDQADALEQIKERTPLFKERLEQLHTIHGSQKWRTDAWLIRSEIGPLFRDIEGKLDTLVKEQEYKIKQTSNALLADASGTTQLVWALSAFGLLVGLLIAWVIARVICKPLRHAAATMDEIACGDGDLTRRLFKCGDDEIGQLADGFNAFADKIRDLVGDAARSTSGVIAAVVKTEEMTSQITRRICRQETVTEQVATAMNEMTVTIVDVANNAATAERAAQAAGKEASAGHDIVSETADAIQSLATEVQTAESVIGQVEADSNNIGAVLDVIKSIAEQTNLLALNAAIEAARAGEHGRGFAVVADEVRSLANRTQESTGEIEAMIQRLQTGTHRAVSVMGAGREKAVANVEQARQTLESLQGITEAISTINTMNTQIATASAQQRTVAEEISFNIANISKVSKETAQDARLTTEITDRLGKLAAELQGNIQQFTIAGEIGVDFESAKSAHLAWKARLRAFLDGRESLSHKEAVSHHDCVLGKWYFSEGIKAYGDIPQMKAIDKPHAEMHRIIKDIVTLKGKGQTTDAEALYQKVGPLSDEIIGLLVKVEGAILDR</sequence>
<dbReference type="GO" id="GO:0007165">
    <property type="term" value="P:signal transduction"/>
    <property type="evidence" value="ECO:0007669"/>
    <property type="project" value="UniProtKB-KW"/>
</dbReference>
<keyword evidence="5" id="KW-0812">Transmembrane</keyword>
<dbReference type="Pfam" id="PF13682">
    <property type="entry name" value="CZB"/>
    <property type="match status" value="1"/>
</dbReference>
<dbReference type="FunFam" id="1.10.287.950:FF:000001">
    <property type="entry name" value="Methyl-accepting chemotaxis sensory transducer"/>
    <property type="match status" value="1"/>
</dbReference>
<organism evidence="8 9">
    <name type="scientific">endosymbiont of Escarpia spicata</name>
    <dbReference type="NCBI Taxonomy" id="2200908"/>
    <lineage>
        <taxon>Bacteria</taxon>
        <taxon>Pseudomonadati</taxon>
        <taxon>Pseudomonadota</taxon>
        <taxon>Gammaproteobacteria</taxon>
        <taxon>sulfur-oxidizing symbionts</taxon>
    </lineage>
</organism>
<comment type="subcellular location">
    <subcellularLocation>
        <location evidence="1">Membrane</location>
    </subcellularLocation>
</comment>
<dbReference type="Gene3D" id="1.10.287.950">
    <property type="entry name" value="Methyl-accepting chemotaxis protein"/>
    <property type="match status" value="1"/>
</dbReference>
<dbReference type="Pfam" id="PF00672">
    <property type="entry name" value="HAMP"/>
    <property type="match status" value="1"/>
</dbReference>
<dbReference type="SMART" id="SM00304">
    <property type="entry name" value="HAMP"/>
    <property type="match status" value="1"/>
</dbReference>
<dbReference type="InterPro" id="IPR025991">
    <property type="entry name" value="Chemoreceptor_zinc-bind_dom"/>
</dbReference>
<dbReference type="Pfam" id="PF00015">
    <property type="entry name" value="MCPsignal"/>
    <property type="match status" value="1"/>
</dbReference>
<protein>
    <submittedName>
        <fullName evidence="8">Methyl-accepting chemotaxis protein</fullName>
    </submittedName>
</protein>
<evidence type="ECO:0000256" key="3">
    <source>
        <dbReference type="ARBA" id="ARBA00029447"/>
    </source>
</evidence>
<proteinExistence type="inferred from homology"/>
<keyword evidence="5" id="KW-0472">Membrane</keyword>
<dbReference type="CDD" id="cd06225">
    <property type="entry name" value="HAMP"/>
    <property type="match status" value="1"/>
</dbReference>
<dbReference type="GO" id="GO:0006935">
    <property type="term" value="P:chemotaxis"/>
    <property type="evidence" value="ECO:0007669"/>
    <property type="project" value="UniProtKB-ARBA"/>
</dbReference>
<dbReference type="Proteomes" id="UP000254771">
    <property type="component" value="Unassembled WGS sequence"/>
</dbReference>
<evidence type="ECO:0000256" key="1">
    <source>
        <dbReference type="ARBA" id="ARBA00004370"/>
    </source>
</evidence>
<evidence type="ECO:0000259" key="6">
    <source>
        <dbReference type="PROSITE" id="PS50111"/>
    </source>
</evidence>
<dbReference type="EMBL" id="QFXE01000021">
    <property type="protein sequence ID" value="RDH81914.1"/>
    <property type="molecule type" value="Genomic_DNA"/>
</dbReference>
<dbReference type="SMART" id="SM00283">
    <property type="entry name" value="MA"/>
    <property type="match status" value="1"/>
</dbReference>
<dbReference type="CDD" id="cd11386">
    <property type="entry name" value="MCP_signal"/>
    <property type="match status" value="1"/>
</dbReference>
<reference evidence="8 9" key="1">
    <citation type="journal article" date="2018" name="ISME J.">
        <title>Endosymbiont genomes yield clues of tubeworm success.</title>
        <authorList>
            <person name="Li Y."/>
            <person name="Liles M.R."/>
            <person name="Halanych K.M."/>
        </authorList>
    </citation>
    <scope>NUCLEOTIDE SEQUENCE [LARGE SCALE GENOMIC DNA]</scope>
    <source>
        <strain evidence="8">A1462</strain>
    </source>
</reference>
<evidence type="ECO:0000256" key="2">
    <source>
        <dbReference type="ARBA" id="ARBA00023224"/>
    </source>
</evidence>
<keyword evidence="5" id="KW-1133">Transmembrane helix</keyword>
<feature type="transmembrane region" description="Helical" evidence="5">
    <location>
        <begin position="322"/>
        <end position="342"/>
    </location>
</feature>
<dbReference type="PROSITE" id="PS50111">
    <property type="entry name" value="CHEMOTAXIS_TRANSDUC_2"/>
    <property type="match status" value="1"/>
</dbReference>
<keyword evidence="9" id="KW-1185">Reference proteome</keyword>
<comment type="similarity">
    <text evidence="3">Belongs to the methyl-accepting chemotaxis (MCP) protein family.</text>
</comment>
<accession>A0A370DC13</accession>
<name>A0A370DC13_9GAMM</name>
<dbReference type="PANTHER" id="PTHR32089:SF120">
    <property type="entry name" value="METHYL-ACCEPTING CHEMOTAXIS PROTEIN TLPQ"/>
    <property type="match status" value="1"/>
</dbReference>
<feature type="domain" description="HAMP" evidence="7">
    <location>
        <begin position="343"/>
        <end position="397"/>
    </location>
</feature>
<keyword evidence="2 4" id="KW-0807">Transducer</keyword>
<evidence type="ECO:0000259" key="7">
    <source>
        <dbReference type="PROSITE" id="PS50885"/>
    </source>
</evidence>
<dbReference type="PANTHER" id="PTHR32089">
    <property type="entry name" value="METHYL-ACCEPTING CHEMOTAXIS PROTEIN MCPB"/>
    <property type="match status" value="1"/>
</dbReference>
<evidence type="ECO:0000256" key="5">
    <source>
        <dbReference type="SAM" id="Phobius"/>
    </source>
</evidence>
<evidence type="ECO:0000313" key="9">
    <source>
        <dbReference type="Proteomes" id="UP000254771"/>
    </source>
</evidence>
<gene>
    <name evidence="8" type="ORF">DIZ78_15820</name>
</gene>
<evidence type="ECO:0000256" key="4">
    <source>
        <dbReference type="PROSITE-ProRule" id="PRU00284"/>
    </source>
</evidence>
<dbReference type="GO" id="GO:0016020">
    <property type="term" value="C:membrane"/>
    <property type="evidence" value="ECO:0007669"/>
    <property type="project" value="UniProtKB-SubCell"/>
</dbReference>
<dbReference type="AlphaFoldDB" id="A0A370DC13"/>
<dbReference type="PROSITE" id="PS50885">
    <property type="entry name" value="HAMP"/>
    <property type="match status" value="1"/>
</dbReference>
<evidence type="ECO:0000313" key="8">
    <source>
        <dbReference type="EMBL" id="RDH81914.1"/>
    </source>
</evidence>
<feature type="transmembrane region" description="Helical" evidence="5">
    <location>
        <begin position="12"/>
        <end position="34"/>
    </location>
</feature>
<dbReference type="Gene3D" id="1.20.120.30">
    <property type="entry name" value="Aspartate receptor, ligand-binding domain"/>
    <property type="match status" value="1"/>
</dbReference>
<dbReference type="InterPro" id="IPR004089">
    <property type="entry name" value="MCPsignal_dom"/>
</dbReference>
<dbReference type="InterPro" id="IPR003660">
    <property type="entry name" value="HAMP_dom"/>
</dbReference>
<feature type="domain" description="Methyl-accepting transducer" evidence="6">
    <location>
        <begin position="402"/>
        <end position="638"/>
    </location>
</feature>